<dbReference type="GO" id="GO:0000272">
    <property type="term" value="P:polysaccharide catabolic process"/>
    <property type="evidence" value="ECO:0007669"/>
    <property type="project" value="UniProtKB-KW"/>
</dbReference>
<dbReference type="PRINTS" id="PR00134">
    <property type="entry name" value="GLHYDRLASE10"/>
</dbReference>
<evidence type="ECO:0000313" key="7">
    <source>
        <dbReference type="EMBL" id="GLB51866.1"/>
    </source>
</evidence>
<comment type="similarity">
    <text evidence="5">Belongs to the glycosyl hydrolase 10 (cellulase F) family.</text>
</comment>
<dbReference type="Proteomes" id="UP001143545">
    <property type="component" value="Unassembled WGS sequence"/>
</dbReference>
<dbReference type="SMART" id="SM00633">
    <property type="entry name" value="Glyco_10"/>
    <property type="match status" value="1"/>
</dbReference>
<dbReference type="Gene3D" id="3.20.20.80">
    <property type="entry name" value="Glycosidases"/>
    <property type="match status" value="1"/>
</dbReference>
<dbReference type="PANTHER" id="PTHR31490:SF90">
    <property type="entry name" value="ENDO-1,4-BETA-XYLANASE A"/>
    <property type="match status" value="1"/>
</dbReference>
<evidence type="ECO:0000256" key="3">
    <source>
        <dbReference type="ARBA" id="ARBA00023295"/>
    </source>
</evidence>
<dbReference type="PROSITE" id="PS51257">
    <property type="entry name" value="PROKAR_LIPOPROTEIN"/>
    <property type="match status" value="1"/>
</dbReference>
<dbReference type="RefSeq" id="WP_281752847.1">
    <property type="nucleotide sequence ID" value="NZ_BRVP01000005.1"/>
</dbReference>
<dbReference type="InterPro" id="IPR044846">
    <property type="entry name" value="GH10"/>
</dbReference>
<evidence type="ECO:0000256" key="1">
    <source>
        <dbReference type="ARBA" id="ARBA00022801"/>
    </source>
</evidence>
<keyword evidence="4 5" id="KW-0624">Polysaccharide degradation</keyword>
<sequence>MKIRNFLWICFVGIISCTKPIEKNSLDSFKGVLNNRFYIGTALSNEQLIREDNKILREAANQFNAIVPENCMKSALIHPQKEVYNFTLADRFIEYGLQHDMWMTGHTLIWHSQTPDWFFKDSNGNEVKRDELIHRMKDHITTLVHRYKDFIKGWDVVNEAIEDDGSYRETKFYKIIGPEYINLAFKFAREADPKAELYYNDYSMTLPEKRAGVIRMIRALQRQGIRVDGIGMQGHVNLTSPSIEAFENSIVAYADLGVKVMITEFDISVLPFPNEHLGADINTTVSYKEQLNPYKEKLPDTIQQKFNDRCFDFFKLFLKYDKAITRVTVWGVSDEYSWKNDWPITGRTDYPLLIGRNHKPKEILKQLTTYVANK</sequence>
<dbReference type="PANTHER" id="PTHR31490">
    <property type="entry name" value="GLYCOSYL HYDROLASE"/>
    <property type="match status" value="1"/>
</dbReference>
<dbReference type="PROSITE" id="PS51760">
    <property type="entry name" value="GH10_2"/>
    <property type="match status" value="1"/>
</dbReference>
<gene>
    <name evidence="7" type="primary">xynA</name>
    <name evidence="7" type="ORF">NBRC110019_09050</name>
</gene>
<organism evidence="7 8">
    <name type="scientific">Neptunitalea chrysea</name>
    <dbReference type="NCBI Taxonomy" id="1647581"/>
    <lineage>
        <taxon>Bacteria</taxon>
        <taxon>Pseudomonadati</taxon>
        <taxon>Bacteroidota</taxon>
        <taxon>Flavobacteriia</taxon>
        <taxon>Flavobacteriales</taxon>
        <taxon>Flavobacteriaceae</taxon>
        <taxon>Neptunitalea</taxon>
    </lineage>
</organism>
<dbReference type="EC" id="3.2.1.8" evidence="5"/>
<evidence type="ECO:0000259" key="6">
    <source>
        <dbReference type="PROSITE" id="PS51760"/>
    </source>
</evidence>
<evidence type="ECO:0000256" key="5">
    <source>
        <dbReference type="RuleBase" id="RU361174"/>
    </source>
</evidence>
<dbReference type="Pfam" id="PF00331">
    <property type="entry name" value="Glyco_hydro_10"/>
    <property type="match status" value="1"/>
</dbReference>
<dbReference type="GO" id="GO:0031176">
    <property type="term" value="F:endo-1,4-beta-xylanase activity"/>
    <property type="evidence" value="ECO:0007669"/>
    <property type="project" value="UniProtKB-EC"/>
</dbReference>
<feature type="domain" description="GH10" evidence="6">
    <location>
        <begin position="23"/>
        <end position="370"/>
    </location>
</feature>
<keyword evidence="8" id="KW-1185">Reference proteome</keyword>
<dbReference type="SUPFAM" id="SSF51445">
    <property type="entry name" value="(Trans)glycosidases"/>
    <property type="match status" value="1"/>
</dbReference>
<comment type="caution">
    <text evidence="7">The sequence shown here is derived from an EMBL/GenBank/DDBJ whole genome shotgun (WGS) entry which is preliminary data.</text>
</comment>
<dbReference type="AlphaFoldDB" id="A0A9W6B3L8"/>
<comment type="catalytic activity">
    <reaction evidence="5">
        <text>Endohydrolysis of (1-&gt;4)-beta-D-xylosidic linkages in xylans.</text>
        <dbReference type="EC" id="3.2.1.8"/>
    </reaction>
</comment>
<dbReference type="InterPro" id="IPR001000">
    <property type="entry name" value="GH10_dom"/>
</dbReference>
<keyword evidence="1 5" id="KW-0378">Hydrolase</keyword>
<evidence type="ECO:0000256" key="2">
    <source>
        <dbReference type="ARBA" id="ARBA00023277"/>
    </source>
</evidence>
<keyword evidence="3 5" id="KW-0326">Glycosidase</keyword>
<proteinExistence type="inferred from homology"/>
<name>A0A9W6B3L8_9FLAO</name>
<keyword evidence="2 5" id="KW-0119">Carbohydrate metabolism</keyword>
<dbReference type="EMBL" id="BRVP01000005">
    <property type="protein sequence ID" value="GLB51866.1"/>
    <property type="molecule type" value="Genomic_DNA"/>
</dbReference>
<evidence type="ECO:0000313" key="8">
    <source>
        <dbReference type="Proteomes" id="UP001143545"/>
    </source>
</evidence>
<accession>A0A9W6B3L8</accession>
<protein>
    <recommendedName>
        <fullName evidence="5">Beta-xylanase</fullName>
        <ecNumber evidence="5">3.2.1.8</ecNumber>
    </recommendedName>
</protein>
<dbReference type="InterPro" id="IPR017853">
    <property type="entry name" value="GH"/>
</dbReference>
<evidence type="ECO:0000256" key="4">
    <source>
        <dbReference type="ARBA" id="ARBA00023326"/>
    </source>
</evidence>
<reference evidence="7" key="1">
    <citation type="submission" date="2022-07" db="EMBL/GenBank/DDBJ databases">
        <title>Taxonomy of Novel Oxalotrophic and Methylotrophic Bacteria.</title>
        <authorList>
            <person name="Sahin N."/>
            <person name="Tani A."/>
        </authorList>
    </citation>
    <scope>NUCLEOTIDE SEQUENCE</scope>
    <source>
        <strain evidence="7">AM327</strain>
    </source>
</reference>